<feature type="region of interest" description="Disordered" evidence="1">
    <location>
        <begin position="541"/>
        <end position="597"/>
    </location>
</feature>
<keyword evidence="4" id="KW-1185">Reference proteome</keyword>
<dbReference type="EMBL" id="ML978236">
    <property type="protein sequence ID" value="KAF2026847.1"/>
    <property type="molecule type" value="Genomic_DNA"/>
</dbReference>
<feature type="compositionally biased region" description="Polar residues" evidence="1">
    <location>
        <begin position="411"/>
        <end position="420"/>
    </location>
</feature>
<feature type="transmembrane region" description="Helical" evidence="2">
    <location>
        <begin position="309"/>
        <end position="334"/>
    </location>
</feature>
<proteinExistence type="predicted"/>
<feature type="compositionally biased region" description="Polar residues" evidence="1">
    <location>
        <begin position="478"/>
        <end position="510"/>
    </location>
</feature>
<feature type="transmembrane region" description="Helical" evidence="2">
    <location>
        <begin position="98"/>
        <end position="115"/>
    </location>
</feature>
<comment type="caution">
    <text evidence="3">The sequence shown here is derived from an EMBL/GenBank/DDBJ whole genome shotgun (WGS) entry which is preliminary data.</text>
</comment>
<evidence type="ECO:0000256" key="1">
    <source>
        <dbReference type="SAM" id="MobiDB-lite"/>
    </source>
</evidence>
<keyword evidence="2" id="KW-0472">Membrane</keyword>
<feature type="compositionally biased region" description="Basic and acidic residues" evidence="1">
    <location>
        <begin position="427"/>
        <end position="438"/>
    </location>
</feature>
<evidence type="ECO:0000313" key="4">
    <source>
        <dbReference type="Proteomes" id="UP000799777"/>
    </source>
</evidence>
<keyword evidence="2" id="KW-0812">Transmembrane</keyword>
<feature type="compositionally biased region" description="Polar residues" evidence="1">
    <location>
        <begin position="567"/>
        <end position="577"/>
    </location>
</feature>
<feature type="transmembrane region" description="Helical" evidence="2">
    <location>
        <begin position="614"/>
        <end position="633"/>
    </location>
</feature>
<accession>A0A9P4H3D4</accession>
<feature type="transmembrane region" description="Helical" evidence="2">
    <location>
        <begin position="169"/>
        <end position="191"/>
    </location>
</feature>
<gene>
    <name evidence="3" type="ORF">EK21DRAFT_115465</name>
</gene>
<sequence>MNATTLCETTPNQLLFGDGEAACCAQADEPFQLAAWTGNLCNGSEWRQQFDICGGMACPDWREWIMPWNWTVQNSSLPSDQQVCKPPSQYLAIYAGEQFFWLFTTFAFGFLRLWIAKHEEANNRSIFRWLLVSTWANLRSRKSSNEITKEKFLPDGEHLRPSFTDPLKWGYPVMVGIFLAGLQLGFNFWVAHLIQDTPGYSEVPLAMLALLFCCRPRLSWLSCLLALTPARVLERKFKFKHNGDGIWAAKLVLSSVAVSSAVTEAIMQLLGAYFLGIAANVGRQRGFYTIHHLRPKRWGRNARRIYLGALYWVMLCIPLLVAWFVVAFFFAQIFHAVAGWRRNIFNFLKTKREQEKVPKLAEGTVEWLLDYIGPEHDANDDSFSHADTVHDQPTEYYQPDLPLPYKPENPFQDQPTQYNGPASGHLFNDHDQPIPVRHDSRRSRYSQLTQHSEFNDQPLLVYRSTANSSREVPAGHTHTPSSVQRRTTSGSQYNSIAQSDNATLTPTSAHAFSPAAAQRRTGSGGRYNLVAQNDDLETIDVVDQPTAVSRRSPLRHEVTRPNHRDTSSATLLEPTNNARDEDDPPASSGNSASNKRSDYNEQLALKRANWEWKIIIAGAFLGMLAYAAQWVFWDGFVKTAGDRFCPPNPWKNSMPWLGGAFLYVGAPIMAY</sequence>
<feature type="transmembrane region" description="Helical" evidence="2">
    <location>
        <begin position="653"/>
        <end position="670"/>
    </location>
</feature>
<feature type="compositionally biased region" description="Basic and acidic residues" evidence="1">
    <location>
        <begin position="554"/>
        <end position="566"/>
    </location>
</feature>
<name>A0A9P4H3D4_9PLEO</name>
<evidence type="ECO:0000313" key="3">
    <source>
        <dbReference type="EMBL" id="KAF2026847.1"/>
    </source>
</evidence>
<protein>
    <submittedName>
        <fullName evidence="3">Uncharacterized protein</fullName>
    </submittedName>
</protein>
<dbReference type="OrthoDB" id="3525430at2759"/>
<keyword evidence="2" id="KW-1133">Transmembrane helix</keyword>
<feature type="transmembrane region" description="Helical" evidence="2">
    <location>
        <begin position="248"/>
        <end position="275"/>
    </location>
</feature>
<dbReference type="AlphaFoldDB" id="A0A9P4H3D4"/>
<reference evidence="3" key="1">
    <citation type="journal article" date="2020" name="Stud. Mycol.">
        <title>101 Dothideomycetes genomes: a test case for predicting lifestyles and emergence of pathogens.</title>
        <authorList>
            <person name="Haridas S."/>
            <person name="Albert R."/>
            <person name="Binder M."/>
            <person name="Bloem J."/>
            <person name="Labutti K."/>
            <person name="Salamov A."/>
            <person name="Andreopoulos B."/>
            <person name="Baker S."/>
            <person name="Barry K."/>
            <person name="Bills G."/>
            <person name="Bluhm B."/>
            <person name="Cannon C."/>
            <person name="Castanera R."/>
            <person name="Culley D."/>
            <person name="Daum C."/>
            <person name="Ezra D."/>
            <person name="Gonzalez J."/>
            <person name="Henrissat B."/>
            <person name="Kuo A."/>
            <person name="Liang C."/>
            <person name="Lipzen A."/>
            <person name="Lutzoni F."/>
            <person name="Magnuson J."/>
            <person name="Mondo S."/>
            <person name="Nolan M."/>
            <person name="Ohm R."/>
            <person name="Pangilinan J."/>
            <person name="Park H.-J."/>
            <person name="Ramirez L."/>
            <person name="Alfaro M."/>
            <person name="Sun H."/>
            <person name="Tritt A."/>
            <person name="Yoshinaga Y."/>
            <person name="Zwiers L.-H."/>
            <person name="Turgeon B."/>
            <person name="Goodwin S."/>
            <person name="Spatafora J."/>
            <person name="Crous P."/>
            <person name="Grigoriev I."/>
        </authorList>
    </citation>
    <scope>NUCLEOTIDE SEQUENCE</scope>
    <source>
        <strain evidence="3">CBS 110217</strain>
    </source>
</reference>
<dbReference type="Proteomes" id="UP000799777">
    <property type="component" value="Unassembled WGS sequence"/>
</dbReference>
<feature type="region of interest" description="Disordered" evidence="1">
    <location>
        <begin position="396"/>
        <end position="528"/>
    </location>
</feature>
<evidence type="ECO:0000256" key="2">
    <source>
        <dbReference type="SAM" id="Phobius"/>
    </source>
</evidence>
<organism evidence="3 4">
    <name type="scientific">Setomelanomma holmii</name>
    <dbReference type="NCBI Taxonomy" id="210430"/>
    <lineage>
        <taxon>Eukaryota</taxon>
        <taxon>Fungi</taxon>
        <taxon>Dikarya</taxon>
        <taxon>Ascomycota</taxon>
        <taxon>Pezizomycotina</taxon>
        <taxon>Dothideomycetes</taxon>
        <taxon>Pleosporomycetidae</taxon>
        <taxon>Pleosporales</taxon>
        <taxon>Pleosporineae</taxon>
        <taxon>Phaeosphaeriaceae</taxon>
        <taxon>Setomelanomma</taxon>
    </lineage>
</organism>